<dbReference type="AlphaFoldDB" id="A0A9D4G4V0"/>
<reference evidence="1" key="1">
    <citation type="journal article" date="2019" name="bioRxiv">
        <title>The Genome of the Zebra Mussel, Dreissena polymorpha: A Resource for Invasive Species Research.</title>
        <authorList>
            <person name="McCartney M.A."/>
            <person name="Auch B."/>
            <person name="Kono T."/>
            <person name="Mallez S."/>
            <person name="Zhang Y."/>
            <person name="Obille A."/>
            <person name="Becker A."/>
            <person name="Abrahante J.E."/>
            <person name="Garbe J."/>
            <person name="Badalamenti J.P."/>
            <person name="Herman A."/>
            <person name="Mangelson H."/>
            <person name="Liachko I."/>
            <person name="Sullivan S."/>
            <person name="Sone E.D."/>
            <person name="Koren S."/>
            <person name="Silverstein K.A.T."/>
            <person name="Beckman K.B."/>
            <person name="Gohl D.M."/>
        </authorList>
    </citation>
    <scope>NUCLEOTIDE SEQUENCE</scope>
    <source>
        <strain evidence="1">Duluth1</strain>
        <tissue evidence="1">Whole animal</tissue>
    </source>
</reference>
<protein>
    <submittedName>
        <fullName evidence="1">Uncharacterized protein</fullName>
    </submittedName>
</protein>
<keyword evidence="2" id="KW-1185">Reference proteome</keyword>
<reference evidence="1" key="2">
    <citation type="submission" date="2020-11" db="EMBL/GenBank/DDBJ databases">
        <authorList>
            <person name="McCartney M.A."/>
            <person name="Auch B."/>
            <person name="Kono T."/>
            <person name="Mallez S."/>
            <person name="Becker A."/>
            <person name="Gohl D.M."/>
            <person name="Silverstein K.A.T."/>
            <person name="Koren S."/>
            <person name="Bechman K.B."/>
            <person name="Herman A."/>
            <person name="Abrahante J.E."/>
            <person name="Garbe J."/>
        </authorList>
    </citation>
    <scope>NUCLEOTIDE SEQUENCE</scope>
    <source>
        <strain evidence="1">Duluth1</strain>
        <tissue evidence="1">Whole animal</tissue>
    </source>
</reference>
<sequence>MCDEVPDIRSIKQLVVCSRYIAQSGETSRKRSSLTRSFLWPMQRRLLQLCCHRLKNSDYTPRTCHRLDQKGLLCLQGNETAWRQS</sequence>
<gene>
    <name evidence="1" type="ORF">DPMN_137507</name>
</gene>
<accession>A0A9D4G4V0</accession>
<evidence type="ECO:0000313" key="1">
    <source>
        <dbReference type="EMBL" id="KAH3809144.1"/>
    </source>
</evidence>
<proteinExistence type="predicted"/>
<comment type="caution">
    <text evidence="1">The sequence shown here is derived from an EMBL/GenBank/DDBJ whole genome shotgun (WGS) entry which is preliminary data.</text>
</comment>
<dbReference type="EMBL" id="JAIWYP010000006">
    <property type="protein sequence ID" value="KAH3809144.1"/>
    <property type="molecule type" value="Genomic_DNA"/>
</dbReference>
<organism evidence="1 2">
    <name type="scientific">Dreissena polymorpha</name>
    <name type="common">Zebra mussel</name>
    <name type="synonym">Mytilus polymorpha</name>
    <dbReference type="NCBI Taxonomy" id="45954"/>
    <lineage>
        <taxon>Eukaryota</taxon>
        <taxon>Metazoa</taxon>
        <taxon>Spiralia</taxon>
        <taxon>Lophotrochozoa</taxon>
        <taxon>Mollusca</taxon>
        <taxon>Bivalvia</taxon>
        <taxon>Autobranchia</taxon>
        <taxon>Heteroconchia</taxon>
        <taxon>Euheterodonta</taxon>
        <taxon>Imparidentia</taxon>
        <taxon>Neoheterodontei</taxon>
        <taxon>Myida</taxon>
        <taxon>Dreissenoidea</taxon>
        <taxon>Dreissenidae</taxon>
        <taxon>Dreissena</taxon>
    </lineage>
</organism>
<evidence type="ECO:0000313" key="2">
    <source>
        <dbReference type="Proteomes" id="UP000828390"/>
    </source>
</evidence>
<name>A0A9D4G4V0_DREPO</name>
<dbReference type="Proteomes" id="UP000828390">
    <property type="component" value="Unassembled WGS sequence"/>
</dbReference>